<accession>A0A078JNX1</accession>
<feature type="domain" description="Cathepsin propeptide inhibitor" evidence="9">
    <location>
        <begin position="38"/>
        <end position="95"/>
    </location>
</feature>
<keyword evidence="2" id="KW-0645">Protease</keyword>
<evidence type="ECO:0000259" key="8">
    <source>
        <dbReference type="SMART" id="SM00645"/>
    </source>
</evidence>
<evidence type="ECO:0000256" key="5">
    <source>
        <dbReference type="ARBA" id="ARBA00022807"/>
    </source>
</evidence>
<dbReference type="InterPro" id="IPR000668">
    <property type="entry name" value="Peptidase_C1A_C"/>
</dbReference>
<dbReference type="GO" id="GO:0004197">
    <property type="term" value="F:cysteine-type endopeptidase activity"/>
    <property type="evidence" value="ECO:0000318"/>
    <property type="project" value="GO_Central"/>
</dbReference>
<dbReference type="PROSITE" id="PS00640">
    <property type="entry name" value="THIOL_PROTEASE_ASN"/>
    <property type="match status" value="1"/>
</dbReference>
<dbReference type="InterPro" id="IPR000169">
    <property type="entry name" value="Pept_cys_AS"/>
</dbReference>
<dbReference type="InterPro" id="IPR025661">
    <property type="entry name" value="Pept_asp_AS"/>
</dbReference>
<dbReference type="InterPro" id="IPR039417">
    <property type="entry name" value="Peptidase_C1A_papain-like"/>
</dbReference>
<gene>
    <name evidence="10" type="primary">BnaAnng24210D</name>
    <name evidence="10" type="ORF">GSBRNA2T00063518001</name>
</gene>
<evidence type="ECO:0000313" key="10">
    <source>
        <dbReference type="EMBL" id="CDY67416.1"/>
    </source>
</evidence>
<evidence type="ECO:0000256" key="7">
    <source>
        <dbReference type="SAM" id="SignalP"/>
    </source>
</evidence>
<dbReference type="FunFam" id="3.90.70.10:FF:000067">
    <property type="entry name" value="Senescence-specific cysteine protease"/>
    <property type="match status" value="1"/>
</dbReference>
<dbReference type="PROSITE" id="PS00639">
    <property type="entry name" value="THIOL_PROTEASE_HIS"/>
    <property type="match status" value="1"/>
</dbReference>
<dbReference type="InterPro" id="IPR013128">
    <property type="entry name" value="Peptidase_C1A"/>
</dbReference>
<dbReference type="AlphaFoldDB" id="A0A078JNX1"/>
<dbReference type="Pfam" id="PF08246">
    <property type="entry name" value="Inhibitor_I29"/>
    <property type="match status" value="1"/>
</dbReference>
<sequence>MVSVWFGLVALTIISINLKIFQVTSHVTLNGQSIFDYHQKWMIQFSKVYKDDFEKEMRLKVFKKNLIFIENFNNMGNQSYKLGVNEFTDMTKEEFLATYTGGLQGINVTSLPEVVDQTMSSRKLNFSELLFVKDWRIEGAVTPVKNQRSCGSCWAFSSVAAVEGLTKISGNNLVSLSEQQLVDCTNGCNAGRIDQAFDYMIKNGGISSDSEYPYQAKSGQCRSDARPAIMIKGYERVPFNNENALLDAVLRQPVSVDIDARTDSFRHYKEGVFDARDCGIDVNHSVALVGYGVTEDGIKYWLVKNSWGENWGEKGYMRIRRMVEWPEGMCGVAQYAFYPVV</sequence>
<keyword evidence="5" id="KW-0788">Thiol protease</keyword>
<evidence type="ECO:0000256" key="1">
    <source>
        <dbReference type="ARBA" id="ARBA00008455"/>
    </source>
</evidence>
<dbReference type="PRINTS" id="PR00705">
    <property type="entry name" value="PAPAIN"/>
</dbReference>
<dbReference type="PANTHER" id="PTHR12411">
    <property type="entry name" value="CYSTEINE PROTEASE FAMILY C1-RELATED"/>
    <property type="match status" value="1"/>
</dbReference>
<dbReference type="InterPro" id="IPR013201">
    <property type="entry name" value="Prot_inhib_I29"/>
</dbReference>
<evidence type="ECO:0000256" key="2">
    <source>
        <dbReference type="ARBA" id="ARBA00022670"/>
    </source>
</evidence>
<dbReference type="Gramene" id="CDY67416">
    <property type="protein sequence ID" value="CDY67416"/>
    <property type="gene ID" value="GSBRNA2T00063518001"/>
</dbReference>
<dbReference type="SMART" id="SM00848">
    <property type="entry name" value="Inhibitor_I29"/>
    <property type="match status" value="1"/>
</dbReference>
<dbReference type="SUPFAM" id="SSF54001">
    <property type="entry name" value="Cysteine proteinases"/>
    <property type="match status" value="1"/>
</dbReference>
<keyword evidence="4" id="KW-0378">Hydrolase</keyword>
<keyword evidence="6" id="KW-1015">Disulfide bond</keyword>
<proteinExistence type="inferred from homology"/>
<dbReference type="OrthoDB" id="190265at2759"/>
<dbReference type="CDD" id="cd02248">
    <property type="entry name" value="Peptidase_C1A"/>
    <property type="match status" value="1"/>
</dbReference>
<dbReference type="KEGG" id="bna:106443907"/>
<dbReference type="PaxDb" id="3708-A0A078JNX1"/>
<dbReference type="InterPro" id="IPR025660">
    <property type="entry name" value="Pept_his_AS"/>
</dbReference>
<dbReference type="Proteomes" id="UP000028999">
    <property type="component" value="Unassembled WGS sequence"/>
</dbReference>
<evidence type="ECO:0000259" key="9">
    <source>
        <dbReference type="SMART" id="SM00848"/>
    </source>
</evidence>
<dbReference type="GO" id="GO:0005615">
    <property type="term" value="C:extracellular space"/>
    <property type="evidence" value="ECO:0000318"/>
    <property type="project" value="GO_Central"/>
</dbReference>
<dbReference type="Pfam" id="PF00112">
    <property type="entry name" value="Peptidase_C1"/>
    <property type="match status" value="1"/>
</dbReference>
<dbReference type="STRING" id="3708.A0A078JNX1"/>
<keyword evidence="11" id="KW-1185">Reference proteome</keyword>
<dbReference type="OMA" id="FDARDCG"/>
<dbReference type="PROSITE" id="PS00139">
    <property type="entry name" value="THIOL_PROTEASE_CYS"/>
    <property type="match status" value="1"/>
</dbReference>
<name>A0A078JNX1_BRANA</name>
<dbReference type="InterPro" id="IPR038765">
    <property type="entry name" value="Papain-like_cys_pep_sf"/>
</dbReference>
<evidence type="ECO:0000313" key="11">
    <source>
        <dbReference type="Proteomes" id="UP000028999"/>
    </source>
</evidence>
<dbReference type="SMART" id="SM00645">
    <property type="entry name" value="Pept_C1"/>
    <property type="match status" value="1"/>
</dbReference>
<organism evidence="10 11">
    <name type="scientific">Brassica napus</name>
    <name type="common">Rape</name>
    <dbReference type="NCBI Taxonomy" id="3708"/>
    <lineage>
        <taxon>Eukaryota</taxon>
        <taxon>Viridiplantae</taxon>
        <taxon>Streptophyta</taxon>
        <taxon>Embryophyta</taxon>
        <taxon>Tracheophyta</taxon>
        <taxon>Spermatophyta</taxon>
        <taxon>Magnoliopsida</taxon>
        <taxon>eudicotyledons</taxon>
        <taxon>Gunneridae</taxon>
        <taxon>Pentapetalae</taxon>
        <taxon>rosids</taxon>
        <taxon>malvids</taxon>
        <taxon>Brassicales</taxon>
        <taxon>Brassicaceae</taxon>
        <taxon>Brassiceae</taxon>
        <taxon>Brassica</taxon>
    </lineage>
</organism>
<evidence type="ECO:0000256" key="3">
    <source>
        <dbReference type="ARBA" id="ARBA00022729"/>
    </source>
</evidence>
<reference evidence="10 11" key="1">
    <citation type="journal article" date="2014" name="Science">
        <title>Plant genetics. Early allopolyploid evolution in the post-Neolithic Brassica napus oilseed genome.</title>
        <authorList>
            <person name="Chalhoub B."/>
            <person name="Denoeud F."/>
            <person name="Liu S."/>
            <person name="Parkin I.A."/>
            <person name="Tang H."/>
            <person name="Wang X."/>
            <person name="Chiquet J."/>
            <person name="Belcram H."/>
            <person name="Tong C."/>
            <person name="Samans B."/>
            <person name="Correa M."/>
            <person name="Da Silva C."/>
            <person name="Just J."/>
            <person name="Falentin C."/>
            <person name="Koh C.S."/>
            <person name="Le Clainche I."/>
            <person name="Bernard M."/>
            <person name="Bento P."/>
            <person name="Noel B."/>
            <person name="Labadie K."/>
            <person name="Alberti A."/>
            <person name="Charles M."/>
            <person name="Arnaud D."/>
            <person name="Guo H."/>
            <person name="Daviaud C."/>
            <person name="Alamery S."/>
            <person name="Jabbari K."/>
            <person name="Zhao M."/>
            <person name="Edger P.P."/>
            <person name="Chelaifa H."/>
            <person name="Tack D."/>
            <person name="Lassalle G."/>
            <person name="Mestiri I."/>
            <person name="Schnel N."/>
            <person name="Le Paslier M.C."/>
            <person name="Fan G."/>
            <person name="Renault V."/>
            <person name="Bayer P.E."/>
            <person name="Golicz A.A."/>
            <person name="Manoli S."/>
            <person name="Lee T.H."/>
            <person name="Thi V.H."/>
            <person name="Chalabi S."/>
            <person name="Hu Q."/>
            <person name="Fan C."/>
            <person name="Tollenaere R."/>
            <person name="Lu Y."/>
            <person name="Battail C."/>
            <person name="Shen J."/>
            <person name="Sidebottom C.H."/>
            <person name="Wang X."/>
            <person name="Canaguier A."/>
            <person name="Chauveau A."/>
            <person name="Berard A."/>
            <person name="Deniot G."/>
            <person name="Guan M."/>
            <person name="Liu Z."/>
            <person name="Sun F."/>
            <person name="Lim Y.P."/>
            <person name="Lyons E."/>
            <person name="Town C.D."/>
            <person name="Bancroft I."/>
            <person name="Wang X."/>
            <person name="Meng J."/>
            <person name="Ma J."/>
            <person name="Pires J.C."/>
            <person name="King G.J."/>
            <person name="Brunel D."/>
            <person name="Delourme R."/>
            <person name="Renard M."/>
            <person name="Aury J.M."/>
            <person name="Adams K.L."/>
            <person name="Batley J."/>
            <person name="Snowdon R.J."/>
            <person name="Tost J."/>
            <person name="Edwards D."/>
            <person name="Zhou Y."/>
            <person name="Hua W."/>
            <person name="Sharpe A.G."/>
            <person name="Paterson A.H."/>
            <person name="Guan C."/>
            <person name="Wincker P."/>
        </authorList>
    </citation>
    <scope>NUCLEOTIDE SEQUENCE [LARGE SCALE GENOMIC DNA]</scope>
    <source>
        <strain evidence="11">cv. Darmor-bzh</strain>
    </source>
</reference>
<evidence type="ECO:0000256" key="6">
    <source>
        <dbReference type="ARBA" id="ARBA00023157"/>
    </source>
</evidence>
<dbReference type="GO" id="GO:0051603">
    <property type="term" value="P:proteolysis involved in protein catabolic process"/>
    <property type="evidence" value="ECO:0000318"/>
    <property type="project" value="GO_Central"/>
</dbReference>
<protein>
    <submittedName>
        <fullName evidence="10">BnaAnng24210D protein</fullName>
    </submittedName>
</protein>
<feature type="chain" id="PRO_5044539929" evidence="7">
    <location>
        <begin position="26"/>
        <end position="341"/>
    </location>
</feature>
<feature type="domain" description="Peptidase C1A papain C-terminal" evidence="8">
    <location>
        <begin position="129"/>
        <end position="340"/>
    </location>
</feature>
<dbReference type="GO" id="GO:0005764">
    <property type="term" value="C:lysosome"/>
    <property type="evidence" value="ECO:0000318"/>
    <property type="project" value="GO_Central"/>
</dbReference>
<feature type="signal peptide" evidence="7">
    <location>
        <begin position="1"/>
        <end position="25"/>
    </location>
</feature>
<dbReference type="EMBL" id="LK036086">
    <property type="protein sequence ID" value="CDY67416.1"/>
    <property type="molecule type" value="Genomic_DNA"/>
</dbReference>
<comment type="similarity">
    <text evidence="1">Belongs to the peptidase C1 family.</text>
</comment>
<dbReference type="Gene3D" id="3.90.70.10">
    <property type="entry name" value="Cysteine proteinases"/>
    <property type="match status" value="1"/>
</dbReference>
<evidence type="ECO:0000256" key="4">
    <source>
        <dbReference type="ARBA" id="ARBA00022801"/>
    </source>
</evidence>
<keyword evidence="3 7" id="KW-0732">Signal</keyword>